<feature type="transmembrane region" description="Helical" evidence="1">
    <location>
        <begin position="130"/>
        <end position="149"/>
    </location>
</feature>
<keyword evidence="1" id="KW-1133">Transmembrane helix</keyword>
<evidence type="ECO:0000256" key="1">
    <source>
        <dbReference type="SAM" id="Phobius"/>
    </source>
</evidence>
<protein>
    <submittedName>
        <fullName evidence="2">Uncharacterized protein</fullName>
    </submittedName>
</protein>
<evidence type="ECO:0000313" key="2">
    <source>
        <dbReference type="EMBL" id="MDG6779902.1"/>
    </source>
</evidence>
<keyword evidence="1" id="KW-0472">Membrane</keyword>
<accession>A0AAW6R2Y1</accession>
<keyword evidence="1" id="KW-0812">Transmembrane</keyword>
<gene>
    <name evidence="2" type="ORF">QBL07_03555</name>
</gene>
<dbReference type="EMBL" id="JARUXG010000001">
    <property type="protein sequence ID" value="MDG6779902.1"/>
    <property type="molecule type" value="Genomic_DNA"/>
</dbReference>
<comment type="caution">
    <text evidence="2">The sequence shown here is derived from an EMBL/GenBank/DDBJ whole genome shotgun (WGS) entry which is preliminary data.</text>
</comment>
<feature type="transmembrane region" description="Helical" evidence="1">
    <location>
        <begin position="92"/>
        <end position="110"/>
    </location>
</feature>
<name>A0AAW6R2Y1_GORRU</name>
<reference evidence="2" key="1">
    <citation type="submission" date="2023-04" db="EMBL/GenBank/DDBJ databases">
        <title>Characterization and analysis of the complete genome of Gordonia rubripertincta 112, the degrader of aromatic and aliphatic compounds.</title>
        <authorList>
            <person name="Frantsuzova E."/>
            <person name="Bogun A."/>
            <person name="Delegan Y."/>
        </authorList>
    </citation>
    <scope>NUCLEOTIDE SEQUENCE</scope>
    <source>
        <strain evidence="2">112</strain>
    </source>
</reference>
<dbReference type="RefSeq" id="WP_247602304.1">
    <property type="nucleotide sequence ID" value="NZ_CP136136.1"/>
</dbReference>
<proteinExistence type="predicted"/>
<dbReference type="AlphaFoldDB" id="A0AAW6R2Y1"/>
<sequence length="189" mass="20380">MSSTPRNSPEGKEMTAAMQPALLMGESVRFQTQFTPHMILTYLKTTVTVTDRRVIVHHPHQLFGVIPYGYLQKEVPLRHVAQISSGSATSTIRILFALAVFCFAIGVIFLGREAVDPGSILFGIDSRGALGVLFGLILLAIAVVLFMTAHSNGIFVYSTGGGVLVANGARSEMPHIQHTAAELGRLIFS</sequence>
<organism evidence="2">
    <name type="scientific">Gordonia rubripertincta</name>
    <name type="common">Rhodococcus corallinus</name>
    <dbReference type="NCBI Taxonomy" id="36822"/>
    <lineage>
        <taxon>Bacteria</taxon>
        <taxon>Bacillati</taxon>
        <taxon>Actinomycetota</taxon>
        <taxon>Actinomycetes</taxon>
        <taxon>Mycobacteriales</taxon>
        <taxon>Gordoniaceae</taxon>
        <taxon>Gordonia</taxon>
    </lineage>
</organism>